<dbReference type="InterPro" id="IPR001135">
    <property type="entry name" value="NADH_Q_OxRdtase_suD"/>
</dbReference>
<dbReference type="PaxDb" id="190192-MK0463"/>
<feature type="binding site" evidence="2">
    <location>
        <position position="87"/>
    </location>
    <ligand>
        <name>Ni(2+)</name>
        <dbReference type="ChEBI" id="CHEBI:49786"/>
    </ligand>
</feature>
<dbReference type="RefSeq" id="WP_011018833.1">
    <property type="nucleotide sequence ID" value="NC_003551.1"/>
</dbReference>
<evidence type="ECO:0000256" key="2">
    <source>
        <dbReference type="PIRSR" id="PIRSR601501-1"/>
    </source>
</evidence>
<dbReference type="GO" id="GO:0016151">
    <property type="term" value="F:nickel cation binding"/>
    <property type="evidence" value="ECO:0007669"/>
    <property type="project" value="InterPro"/>
</dbReference>
<dbReference type="KEGG" id="mka:MK0463"/>
<evidence type="ECO:0000313" key="4">
    <source>
        <dbReference type="EMBL" id="AAM01678.1"/>
    </source>
</evidence>
<dbReference type="EMBL" id="AE009439">
    <property type="protein sequence ID" value="AAM01678.1"/>
    <property type="molecule type" value="Genomic_DNA"/>
</dbReference>
<keyword evidence="5" id="KW-1185">Reference proteome</keyword>
<dbReference type="Proteomes" id="UP000001826">
    <property type="component" value="Chromosome"/>
</dbReference>
<keyword evidence="2" id="KW-0479">Metal-binding</keyword>
<dbReference type="GO" id="GO:0016651">
    <property type="term" value="F:oxidoreductase activity, acting on NAD(P)H"/>
    <property type="evidence" value="ECO:0007669"/>
    <property type="project" value="InterPro"/>
</dbReference>
<reference evidence="4 5" key="1">
    <citation type="journal article" date="2002" name="Proc. Natl. Acad. Sci. U.S.A.">
        <title>The complete genome of hyperthermophile Methanopyrus kandleri AV19 and monophyly of archaeal methanogens.</title>
        <authorList>
            <person name="Slesarev A.I."/>
            <person name="Mezhevaya K.V."/>
            <person name="Makarova K.S."/>
            <person name="Polushin N.N."/>
            <person name="Shcherbinina O.V."/>
            <person name="Shakhova V.V."/>
            <person name="Belova G.I."/>
            <person name="Aravind L."/>
            <person name="Natale D.A."/>
            <person name="Rogozin I.B."/>
            <person name="Tatusov R.L."/>
            <person name="Wolf Y.I."/>
            <person name="Stetter K.O."/>
            <person name="Malykh A.G."/>
            <person name="Koonin E.V."/>
            <person name="Kozyavkin S.A."/>
        </authorList>
    </citation>
    <scope>NUCLEOTIDE SEQUENCE [LARGE SCALE GENOMIC DNA]</scope>
    <source>
        <strain evidence="5">AV19 / DSM 6324 / JCM 9639 / NBRC 100938</strain>
    </source>
</reference>
<dbReference type="PATRIC" id="fig|190192.8.peg.493"/>
<dbReference type="InterPro" id="IPR018194">
    <property type="entry name" value="Ni-dep_hyd_lsu_Ni_BS"/>
</dbReference>
<dbReference type="InParanoid" id="Q8TY43"/>
<dbReference type="FunCoup" id="Q8TY43">
    <property type="interactions" value="40"/>
</dbReference>
<feature type="binding site" evidence="2">
    <location>
        <position position="68"/>
    </location>
    <ligand>
        <name>Mg(2+)</name>
        <dbReference type="ChEBI" id="CHEBI:18420"/>
    </ligand>
</feature>
<keyword evidence="2" id="KW-0408">Iron</keyword>
<comment type="cofactor">
    <cofactor evidence="2">
        <name>Fe cation</name>
        <dbReference type="ChEBI" id="CHEBI:24875"/>
    </cofactor>
</comment>
<dbReference type="SUPFAM" id="SSF56762">
    <property type="entry name" value="HydB/Nqo4-like"/>
    <property type="match status" value="1"/>
</dbReference>
<feature type="binding site" evidence="2">
    <location>
        <position position="378"/>
    </location>
    <ligand>
        <name>Fe cation</name>
        <dbReference type="ChEBI" id="CHEBI:24875"/>
    </ligand>
</feature>
<dbReference type="InterPro" id="IPR029014">
    <property type="entry name" value="NiFe-Hase_large"/>
</dbReference>
<feature type="binding site" evidence="2">
    <location>
        <position position="375"/>
    </location>
    <ligand>
        <name>Ni(2+)</name>
        <dbReference type="ChEBI" id="CHEBI:49786"/>
    </ligand>
</feature>
<dbReference type="Pfam" id="PF00346">
    <property type="entry name" value="Complex1_49kDa"/>
    <property type="match status" value="2"/>
</dbReference>
<feature type="binding site" evidence="2">
    <location>
        <position position="90"/>
    </location>
    <ligand>
        <name>Ni(2+)</name>
        <dbReference type="ChEBI" id="CHEBI:49786"/>
    </ligand>
</feature>
<name>Q8TY43_METKA</name>
<dbReference type="HOGENOM" id="CLU_015134_1_2_2"/>
<dbReference type="PROSITE" id="PS00507">
    <property type="entry name" value="NI_HGENASE_L_1"/>
    <property type="match status" value="1"/>
</dbReference>
<dbReference type="AlphaFoldDB" id="Q8TY43"/>
<feature type="binding site" evidence="2">
    <location>
        <position position="90"/>
    </location>
    <ligand>
        <name>Fe cation</name>
        <dbReference type="ChEBI" id="CHEBI:24875"/>
    </ligand>
</feature>
<dbReference type="STRING" id="190192.MK0463"/>
<accession>Q8TY43</accession>
<evidence type="ECO:0000256" key="1">
    <source>
        <dbReference type="ARBA" id="ARBA00023002"/>
    </source>
</evidence>
<evidence type="ECO:0000259" key="3">
    <source>
        <dbReference type="Pfam" id="PF00346"/>
    </source>
</evidence>
<dbReference type="EnsemblBacteria" id="AAM01678">
    <property type="protein sequence ID" value="AAM01678"/>
    <property type="gene ID" value="MK0463"/>
</dbReference>
<dbReference type="GO" id="GO:0008901">
    <property type="term" value="F:ferredoxin hydrogenase activity"/>
    <property type="evidence" value="ECO:0007669"/>
    <property type="project" value="InterPro"/>
</dbReference>
<keyword evidence="1" id="KW-0560">Oxidoreductase</keyword>
<proteinExistence type="predicted"/>
<evidence type="ECO:0000313" key="5">
    <source>
        <dbReference type="Proteomes" id="UP000001826"/>
    </source>
</evidence>
<keyword evidence="2" id="KW-0533">Nickel</keyword>
<dbReference type="PANTHER" id="PTHR43485">
    <property type="entry name" value="HYDROGENASE-4 COMPONENT G"/>
    <property type="match status" value="1"/>
</dbReference>
<dbReference type="Gene3D" id="1.10.645.10">
    <property type="entry name" value="Cytochrome-c3 Hydrogenase, chain B"/>
    <property type="match status" value="1"/>
</dbReference>
<dbReference type="InterPro" id="IPR001501">
    <property type="entry name" value="Ni-dep_hyd_lsu"/>
</dbReference>
<dbReference type="PANTHER" id="PTHR43485:SF1">
    <property type="entry name" value="FORMATE HYDROGENLYASE SUBUNIT 5-RELATED"/>
    <property type="match status" value="1"/>
</dbReference>
<dbReference type="InterPro" id="IPR052197">
    <property type="entry name" value="ComplexI_49kDa-like"/>
</dbReference>
<organism evidence="4 5">
    <name type="scientific">Methanopyrus kandleri (strain AV19 / DSM 6324 / JCM 9639 / NBRC 100938)</name>
    <dbReference type="NCBI Taxonomy" id="190192"/>
    <lineage>
        <taxon>Archaea</taxon>
        <taxon>Methanobacteriati</taxon>
        <taxon>Methanobacteriota</taxon>
        <taxon>Methanomada group</taxon>
        <taxon>Methanopyri</taxon>
        <taxon>Methanopyrales</taxon>
        <taxon>Methanopyraceae</taxon>
        <taxon>Methanopyrus</taxon>
    </lineage>
</organism>
<feature type="domain" description="NADH-quinone oxidoreductase subunit D" evidence="3">
    <location>
        <begin position="304"/>
        <end position="381"/>
    </location>
</feature>
<keyword evidence="2" id="KW-0460">Magnesium</keyword>
<gene>
    <name evidence="4" type="primary">ehaO</name>
    <name evidence="4" type="ordered locus">MK0463</name>
</gene>
<protein>
    <submittedName>
        <fullName evidence="4">Ni,Fe-hydrogenase III large subunit</fullName>
    </submittedName>
</protein>
<dbReference type="GO" id="GO:0051287">
    <property type="term" value="F:NAD binding"/>
    <property type="evidence" value="ECO:0007669"/>
    <property type="project" value="InterPro"/>
</dbReference>
<dbReference type="Pfam" id="PF00374">
    <property type="entry name" value="NiFeSe_Hases"/>
    <property type="match status" value="1"/>
</dbReference>
<feature type="domain" description="NADH-quinone oxidoreductase subunit D" evidence="3">
    <location>
        <begin position="144"/>
        <end position="303"/>
    </location>
</feature>
<comment type="cofactor">
    <cofactor evidence="2">
        <name>Ni(2+)</name>
        <dbReference type="ChEBI" id="CHEBI:49786"/>
    </cofactor>
</comment>
<dbReference type="GO" id="GO:0048038">
    <property type="term" value="F:quinone binding"/>
    <property type="evidence" value="ECO:0007669"/>
    <property type="project" value="InterPro"/>
</dbReference>
<sequence length="409" mass="46194">MKRRRREIQSNVQVVDVETGEIEPISHRVPVGPNHPILKEPLRIKLAVRGEEVVDCKVEMGYCHRGIEKIMEGMPWQKAAFLAERVCGICSHAHNMCFIGGVEKLAEGDPAPRGLFLRVLVQELDRIQSHLIANAAYFYSIEHETMFVWNMNTRERVLDCIEEITGNRILTGWNVVGGVRMDVTEDQLNNVLETLDAIRDDVITYRRIAKNDPFIKLRSRGVGVITKDHIRKYRVVGPQARASGVPESDMRLQEPVYPELGFKPVYRKEGDNLARILVRYDECLQSIELIERIVDELPEGRHRRELEVNAGHVDNRVEAPRGELVYDMELAPGGVVKRVTIRTPSVPNIRVLEAIAPGSPSIADAVATYASLDPCVACNERFVVIDEREGKVLLEGKAREVIRACSRTS</sequence>
<dbReference type="GeneID" id="1477766"/>
<feature type="binding site" evidence="2">
    <location>
        <position position="341"/>
    </location>
    <ligand>
        <name>Mg(2+)</name>
        <dbReference type="ChEBI" id="CHEBI:18420"/>
    </ligand>
</feature>